<gene>
    <name evidence="5" type="ORF">SE37_04305</name>
</gene>
<keyword evidence="3 5" id="KW-0012">Acyltransferase</keyword>
<keyword evidence="2 5" id="KW-0808">Transferase</keyword>
<dbReference type="EMBL" id="JXBL01000001">
    <property type="protein sequence ID" value="KIE41904.1"/>
    <property type="molecule type" value="Genomic_DNA"/>
</dbReference>
<evidence type="ECO:0000256" key="1">
    <source>
        <dbReference type="ARBA" id="ARBA00005189"/>
    </source>
</evidence>
<dbReference type="RefSeq" id="WP_039643974.1">
    <property type="nucleotide sequence ID" value="NZ_JXBL01000001.1"/>
</dbReference>
<feature type="domain" description="Phospholipid/glycerol acyltransferase" evidence="4">
    <location>
        <begin position="42"/>
        <end position="157"/>
    </location>
</feature>
<dbReference type="GO" id="GO:0006654">
    <property type="term" value="P:phosphatidic acid biosynthetic process"/>
    <property type="evidence" value="ECO:0007669"/>
    <property type="project" value="TreeGrafter"/>
</dbReference>
<evidence type="ECO:0000313" key="6">
    <source>
        <dbReference type="Proteomes" id="UP000031433"/>
    </source>
</evidence>
<name>A0A0C1TLW6_9BACT</name>
<dbReference type="Pfam" id="PF01553">
    <property type="entry name" value="Acyltransferase"/>
    <property type="match status" value="1"/>
</dbReference>
<dbReference type="PANTHER" id="PTHR10434">
    <property type="entry name" value="1-ACYL-SN-GLYCEROL-3-PHOSPHATE ACYLTRANSFERASE"/>
    <property type="match status" value="1"/>
</dbReference>
<evidence type="ECO:0000256" key="3">
    <source>
        <dbReference type="ARBA" id="ARBA00023315"/>
    </source>
</evidence>
<keyword evidence="6" id="KW-1185">Reference proteome</keyword>
<comment type="pathway">
    <text evidence="1">Lipid metabolism.</text>
</comment>
<evidence type="ECO:0000256" key="2">
    <source>
        <dbReference type="ARBA" id="ARBA00022679"/>
    </source>
</evidence>
<dbReference type="Proteomes" id="UP000031433">
    <property type="component" value="Unassembled WGS sequence"/>
</dbReference>
<protein>
    <submittedName>
        <fullName evidence="5">Glycerol acyltransferase</fullName>
    </submittedName>
</protein>
<dbReference type="GO" id="GO:0003841">
    <property type="term" value="F:1-acylglycerol-3-phosphate O-acyltransferase activity"/>
    <property type="evidence" value="ECO:0007669"/>
    <property type="project" value="TreeGrafter"/>
</dbReference>
<dbReference type="CDD" id="cd07989">
    <property type="entry name" value="LPLAT_AGPAT-like"/>
    <property type="match status" value="1"/>
</dbReference>
<comment type="caution">
    <text evidence="5">The sequence shown here is derived from an EMBL/GenBank/DDBJ whole genome shotgun (WGS) entry which is preliminary data.</text>
</comment>
<dbReference type="PANTHER" id="PTHR10434:SF11">
    <property type="entry name" value="1-ACYL-SN-GLYCEROL-3-PHOSPHATE ACYLTRANSFERASE"/>
    <property type="match status" value="1"/>
</dbReference>
<evidence type="ECO:0000313" key="5">
    <source>
        <dbReference type="EMBL" id="KIE41904.1"/>
    </source>
</evidence>
<dbReference type="SMART" id="SM00563">
    <property type="entry name" value="PlsC"/>
    <property type="match status" value="1"/>
</dbReference>
<dbReference type="SUPFAM" id="SSF69593">
    <property type="entry name" value="Glycerol-3-phosphate (1)-acyltransferase"/>
    <property type="match status" value="1"/>
</dbReference>
<dbReference type="InterPro" id="IPR002123">
    <property type="entry name" value="Plipid/glycerol_acylTrfase"/>
</dbReference>
<evidence type="ECO:0000259" key="4">
    <source>
        <dbReference type="SMART" id="SM00563"/>
    </source>
</evidence>
<reference evidence="5 6" key="1">
    <citation type="submission" date="2015-01" db="EMBL/GenBank/DDBJ databases">
        <title>Genome sequence of the anaerobic bacterium Geobacter soli GSS01, a dissimilatory Fe(III) reducer from soil.</title>
        <authorList>
            <person name="Yang G."/>
            <person name="Zhou S."/>
        </authorList>
    </citation>
    <scope>NUCLEOTIDE SEQUENCE [LARGE SCALE GENOMIC DNA]</scope>
    <source>
        <strain evidence="5 6">GSS01</strain>
    </source>
</reference>
<proteinExistence type="predicted"/>
<organism evidence="5 6">
    <name type="scientific">Geobacter soli</name>
    <dbReference type="NCBI Taxonomy" id="1510391"/>
    <lineage>
        <taxon>Bacteria</taxon>
        <taxon>Pseudomonadati</taxon>
        <taxon>Thermodesulfobacteriota</taxon>
        <taxon>Desulfuromonadia</taxon>
        <taxon>Geobacterales</taxon>
        <taxon>Geobacteraceae</taxon>
        <taxon>Geobacter</taxon>
    </lineage>
</organism>
<sequence>MKVSFLRRFWVTFSAFVVGSYASLINRFRVKGAEHIPPNGGVLIASNHISAYETIFLPWAILRSHPFRMVWAPAKEELFAKPFQRFLYSSWGAFPVKRGRDVRAGKAINDLLRTEKVMLFPEGTRHKDGVLGKGNRGVGKIIYDTRVAVVPTALIGLNRWKFPGMGQEGMVVFGATLNLDDLFAREDCKETHQLIVDRVMDAIAELLKGEGAYVGRS</sequence>
<dbReference type="AlphaFoldDB" id="A0A0C1TLW6"/>
<accession>A0A0C1TLW6</accession>